<feature type="disulfide bond" evidence="1">
    <location>
        <begin position="141"/>
        <end position="150"/>
    </location>
</feature>
<dbReference type="PROSITE" id="PS50026">
    <property type="entry name" value="EGF_3"/>
    <property type="match status" value="2"/>
</dbReference>
<evidence type="ECO:0000313" key="5">
    <source>
        <dbReference type="Proteomes" id="UP001487740"/>
    </source>
</evidence>
<feature type="disulfide bond" evidence="1">
    <location>
        <begin position="226"/>
        <end position="236"/>
    </location>
</feature>
<evidence type="ECO:0000256" key="1">
    <source>
        <dbReference type="PROSITE-ProRule" id="PRU00076"/>
    </source>
</evidence>
<keyword evidence="5" id="KW-1185">Reference proteome</keyword>
<dbReference type="Proteomes" id="UP001487740">
    <property type="component" value="Unassembled WGS sequence"/>
</dbReference>
<reference evidence="4 5" key="1">
    <citation type="submission" date="2023-03" db="EMBL/GenBank/DDBJ databases">
        <title>High-quality genome of Scylla paramamosain provides insights in environmental adaptation.</title>
        <authorList>
            <person name="Zhang L."/>
        </authorList>
    </citation>
    <scope>NUCLEOTIDE SEQUENCE [LARGE SCALE GENOMIC DNA]</scope>
    <source>
        <strain evidence="4">LZ_2023a</strain>
        <tissue evidence="4">Muscle</tissue>
    </source>
</reference>
<dbReference type="InterPro" id="IPR000742">
    <property type="entry name" value="EGF"/>
</dbReference>
<accession>A0AAW0SV96</accession>
<dbReference type="SMART" id="SM00181">
    <property type="entry name" value="EGF"/>
    <property type="match status" value="2"/>
</dbReference>
<evidence type="ECO:0000313" key="4">
    <source>
        <dbReference type="EMBL" id="KAK8378202.1"/>
    </source>
</evidence>
<comment type="caution">
    <text evidence="1">Lacks conserved residue(s) required for the propagation of feature annotation.</text>
</comment>
<dbReference type="PROSITE" id="PS00022">
    <property type="entry name" value="EGF_1"/>
    <property type="match status" value="2"/>
</dbReference>
<dbReference type="SUPFAM" id="SSF57196">
    <property type="entry name" value="EGF/Laminin"/>
    <property type="match status" value="1"/>
</dbReference>
<name>A0AAW0SV96_SCYPA</name>
<keyword evidence="1" id="KW-0245">EGF-like domain</keyword>
<feature type="domain" description="EGF-like" evidence="3">
    <location>
        <begin position="222"/>
        <end position="254"/>
    </location>
</feature>
<feature type="disulfide bond" evidence="1">
    <location>
        <begin position="244"/>
        <end position="253"/>
    </location>
</feature>
<comment type="caution">
    <text evidence="4">The sequence shown here is derived from an EMBL/GenBank/DDBJ whole genome shotgun (WGS) entry which is preliminary data.</text>
</comment>
<proteinExistence type="predicted"/>
<organism evidence="4 5">
    <name type="scientific">Scylla paramamosain</name>
    <name type="common">Mud crab</name>
    <dbReference type="NCBI Taxonomy" id="85552"/>
    <lineage>
        <taxon>Eukaryota</taxon>
        <taxon>Metazoa</taxon>
        <taxon>Ecdysozoa</taxon>
        <taxon>Arthropoda</taxon>
        <taxon>Crustacea</taxon>
        <taxon>Multicrustacea</taxon>
        <taxon>Malacostraca</taxon>
        <taxon>Eumalacostraca</taxon>
        <taxon>Eucarida</taxon>
        <taxon>Decapoda</taxon>
        <taxon>Pleocyemata</taxon>
        <taxon>Brachyura</taxon>
        <taxon>Eubrachyura</taxon>
        <taxon>Portunoidea</taxon>
        <taxon>Portunidae</taxon>
        <taxon>Portuninae</taxon>
        <taxon>Scylla</taxon>
    </lineage>
</organism>
<protein>
    <recommendedName>
        <fullName evidence="3">EGF-like domain-containing protein</fullName>
    </recommendedName>
</protein>
<sequence>MNIPGVFLFLIFLLGVVPNDVTCKNRPRRQLPLNTQPSPVTNFKTLPAEMLPFTLQQCNEEPDILHAKVTCGYSGCYVECADEYRMASGLEGINLHCDHSSGKLTFNGKPWLPEDVACLPYCGILGCLHGGTCIEPQKCQCQTNYRGDHCELPPDNAPLPPAAPVVYPETCKDPEFPVINAEVTRNGEQLLVRCAPEHEFSIGGTVAFIQCRAGSGGALMCQEMKCQPPCQNGGTCLPGGVCDCPYKYWGATCGSLRCTLPKTSQLAHASIGGTSSRMKIQCHPGHIMLSNKRTETILCRNGLWVVPRRGYLVDIDVKCYANDLLETRRTHHTPPTPPTSCRQPDW</sequence>
<dbReference type="EMBL" id="JARAKH010000046">
    <property type="protein sequence ID" value="KAK8378202.1"/>
    <property type="molecule type" value="Genomic_DNA"/>
</dbReference>
<feature type="domain" description="EGF-like" evidence="3">
    <location>
        <begin position="119"/>
        <end position="151"/>
    </location>
</feature>
<feature type="signal peptide" evidence="2">
    <location>
        <begin position="1"/>
        <end position="23"/>
    </location>
</feature>
<keyword evidence="2" id="KW-0732">Signal</keyword>
<dbReference type="Gene3D" id="2.10.25.10">
    <property type="entry name" value="Laminin"/>
    <property type="match status" value="2"/>
</dbReference>
<gene>
    <name evidence="4" type="ORF">O3P69_018879</name>
</gene>
<keyword evidence="1" id="KW-1015">Disulfide bond</keyword>
<evidence type="ECO:0000259" key="3">
    <source>
        <dbReference type="PROSITE" id="PS50026"/>
    </source>
</evidence>
<dbReference type="AlphaFoldDB" id="A0AAW0SV96"/>
<feature type="chain" id="PRO_5043429900" description="EGF-like domain-containing protein" evidence="2">
    <location>
        <begin position="24"/>
        <end position="346"/>
    </location>
</feature>
<evidence type="ECO:0000256" key="2">
    <source>
        <dbReference type="SAM" id="SignalP"/>
    </source>
</evidence>